<proteinExistence type="predicted"/>
<dbReference type="STRING" id="146923.Spa2297_12580"/>
<comment type="caution">
    <text evidence="2">The sequence shown here is derived from an EMBL/GenBank/DDBJ whole genome shotgun (WGS) entry which is preliminary data.</text>
</comment>
<organism evidence="2 3">
    <name type="scientific">Streptomyces parvulus</name>
    <dbReference type="NCBI Taxonomy" id="146923"/>
    <lineage>
        <taxon>Bacteria</taxon>
        <taxon>Bacillati</taxon>
        <taxon>Actinomycetota</taxon>
        <taxon>Actinomycetes</taxon>
        <taxon>Kitasatosporales</taxon>
        <taxon>Streptomycetaceae</taxon>
        <taxon>Streptomyces</taxon>
    </lineage>
</organism>
<dbReference type="CDD" id="cd00093">
    <property type="entry name" value="HTH_XRE"/>
    <property type="match status" value="1"/>
</dbReference>
<evidence type="ECO:0000259" key="1">
    <source>
        <dbReference type="PROSITE" id="PS50943"/>
    </source>
</evidence>
<reference evidence="2 3" key="1">
    <citation type="submission" date="2018-07" db="EMBL/GenBank/DDBJ databases">
        <title>Genome guided investigation of antibiotics producing actinomycetales strain isolated from a Macau mangrove ecosystem.</title>
        <authorList>
            <person name="Hu D."/>
        </authorList>
    </citation>
    <scope>NUCLEOTIDE SEQUENCE [LARGE SCALE GENOMIC DNA]</scope>
    <source>
        <strain evidence="2 3">2297</strain>
    </source>
</reference>
<dbReference type="Pfam" id="PF19054">
    <property type="entry name" value="DUF5753"/>
    <property type="match status" value="1"/>
</dbReference>
<dbReference type="InterPro" id="IPR010982">
    <property type="entry name" value="Lambda_DNA-bd_dom_sf"/>
</dbReference>
<evidence type="ECO:0000313" key="3">
    <source>
        <dbReference type="Proteomes" id="UP000253742"/>
    </source>
</evidence>
<dbReference type="PROSITE" id="PS50943">
    <property type="entry name" value="HTH_CROC1"/>
    <property type="match status" value="1"/>
</dbReference>
<dbReference type="InterPro" id="IPR001387">
    <property type="entry name" value="Cro/C1-type_HTH"/>
</dbReference>
<protein>
    <submittedName>
        <fullName evidence="2">XRE family transcriptional regulator</fullName>
    </submittedName>
</protein>
<dbReference type="SMART" id="SM00530">
    <property type="entry name" value="HTH_XRE"/>
    <property type="match status" value="1"/>
</dbReference>
<gene>
    <name evidence="2" type="ORF">DVZ84_28280</name>
</gene>
<sequence>MADGAVDAGVVGGGGEPDVSDSLRTFGAVVQGFRKRAGITQEELAERVRYSVQTVASVEQGRRFPTLEYVRRAEEVLDAAGILVGAVQHLSRQPGLASWFRQWARLEAAAVSLYTYECRVVPGLLQTEAYARSVSLNVPPVPDKDELNQRVAARLARQELLSTARKPPTAFTFILEEAVLLRDTGGQDVTRGLLDHLVGLVEQNWNVEVQVMPLRQPKHAGLDGPVRLAETPEHKWYGYSEGQENGRLIADPKEISILQQRYAKLRSQALTPADSLSLLTRMRGAL</sequence>
<accession>A0A369UYJ1</accession>
<dbReference type="GO" id="GO:0003677">
    <property type="term" value="F:DNA binding"/>
    <property type="evidence" value="ECO:0007669"/>
    <property type="project" value="InterPro"/>
</dbReference>
<dbReference type="Proteomes" id="UP000253742">
    <property type="component" value="Unassembled WGS sequence"/>
</dbReference>
<dbReference type="Gene3D" id="1.10.260.40">
    <property type="entry name" value="lambda repressor-like DNA-binding domains"/>
    <property type="match status" value="1"/>
</dbReference>
<feature type="domain" description="HTH cro/C1-type" evidence="1">
    <location>
        <begin position="30"/>
        <end position="83"/>
    </location>
</feature>
<dbReference type="EMBL" id="QQBH01000023">
    <property type="protein sequence ID" value="RDD85806.1"/>
    <property type="molecule type" value="Genomic_DNA"/>
</dbReference>
<dbReference type="OrthoDB" id="4308543at2"/>
<dbReference type="AlphaFoldDB" id="A0A369UYJ1"/>
<name>A0A369UYJ1_9ACTN</name>
<dbReference type="SUPFAM" id="SSF47413">
    <property type="entry name" value="lambda repressor-like DNA-binding domains"/>
    <property type="match status" value="1"/>
</dbReference>
<dbReference type="InterPro" id="IPR043917">
    <property type="entry name" value="DUF5753"/>
</dbReference>
<evidence type="ECO:0000313" key="2">
    <source>
        <dbReference type="EMBL" id="RDD85806.1"/>
    </source>
</evidence>
<dbReference type="Pfam" id="PF13560">
    <property type="entry name" value="HTH_31"/>
    <property type="match status" value="1"/>
</dbReference>
<dbReference type="RefSeq" id="WP_114531625.1">
    <property type="nucleotide sequence ID" value="NZ_QQBH01000023.1"/>
</dbReference>